<evidence type="ECO:0000256" key="2">
    <source>
        <dbReference type="SAM" id="SignalP"/>
    </source>
</evidence>
<dbReference type="Gene3D" id="2.60.120.260">
    <property type="entry name" value="Galactose-binding domain-like"/>
    <property type="match status" value="1"/>
</dbReference>
<dbReference type="InterPro" id="IPR013736">
    <property type="entry name" value="Xaa-Pro_dipept_C"/>
</dbReference>
<dbReference type="SMART" id="SM00939">
    <property type="entry name" value="PepX_C"/>
    <property type="match status" value="1"/>
</dbReference>
<dbReference type="SUPFAM" id="SSF53474">
    <property type="entry name" value="alpha/beta-Hydrolases"/>
    <property type="match status" value="1"/>
</dbReference>
<keyword evidence="1 4" id="KW-0378">Hydrolase</keyword>
<dbReference type="InterPro" id="IPR000383">
    <property type="entry name" value="Xaa-Pro-like_dom"/>
</dbReference>
<dbReference type="Proteomes" id="UP001301653">
    <property type="component" value="Unassembled WGS sequence"/>
</dbReference>
<dbReference type="EMBL" id="JAYFUH010000249">
    <property type="protein sequence ID" value="MEA5669355.1"/>
    <property type="molecule type" value="Genomic_DNA"/>
</dbReference>
<evidence type="ECO:0000259" key="3">
    <source>
        <dbReference type="SMART" id="SM00939"/>
    </source>
</evidence>
<reference evidence="4 5" key="1">
    <citation type="submission" date="2023-12" db="EMBL/GenBank/DDBJ databases">
        <title>Stenotrophomonas guangdongensis sp. nov., isolated from wilted pepper plants (Capsicum annuum).</title>
        <authorList>
            <person name="Qiu M."/>
            <person name="Li Y."/>
            <person name="Liu Q."/>
            <person name="Zhang X."/>
            <person name="Huang Y."/>
            <person name="Guo R."/>
            <person name="Hu M."/>
            <person name="Zhou J."/>
            <person name="Zhou X."/>
        </authorList>
    </citation>
    <scope>NUCLEOTIDE SEQUENCE [LARGE SCALE GENOMIC DNA]</scope>
    <source>
        <strain evidence="4 5">MH1</strain>
    </source>
</reference>
<dbReference type="Gene3D" id="1.10.3020.10">
    <property type="entry name" value="alpha-amino acid ester hydrolase ( Helical cap domain)"/>
    <property type="match status" value="1"/>
</dbReference>
<proteinExistence type="predicted"/>
<evidence type="ECO:0000313" key="5">
    <source>
        <dbReference type="Proteomes" id="UP001301653"/>
    </source>
</evidence>
<dbReference type="SUPFAM" id="SSF49785">
    <property type="entry name" value="Galactose-binding domain-like"/>
    <property type="match status" value="1"/>
</dbReference>
<comment type="caution">
    <text evidence="4">The sequence shown here is derived from an EMBL/GenBank/DDBJ whole genome shotgun (WGS) entry which is preliminary data.</text>
</comment>
<feature type="chain" id="PRO_5045451551" evidence="2">
    <location>
        <begin position="19"/>
        <end position="744"/>
    </location>
</feature>
<gene>
    <name evidence="4" type="ORF">VA603_17610</name>
</gene>
<dbReference type="Pfam" id="PF02129">
    <property type="entry name" value="Peptidase_S15"/>
    <property type="match status" value="1"/>
</dbReference>
<evidence type="ECO:0000256" key="1">
    <source>
        <dbReference type="ARBA" id="ARBA00022801"/>
    </source>
</evidence>
<keyword evidence="5" id="KW-1185">Reference proteome</keyword>
<feature type="domain" description="Xaa-Pro dipeptidyl-peptidase C-terminal" evidence="3">
    <location>
        <begin position="502"/>
        <end position="731"/>
    </location>
</feature>
<dbReference type="InterPro" id="IPR008979">
    <property type="entry name" value="Galactose-bd-like_sf"/>
</dbReference>
<dbReference type="NCBIfam" id="TIGR00976">
    <property type="entry name" value="CocE_NonD"/>
    <property type="match status" value="1"/>
</dbReference>
<name>A0ABU5V7L8_9GAMM</name>
<dbReference type="InterPro" id="IPR005674">
    <property type="entry name" value="CocE/Ser_esterase"/>
</dbReference>
<keyword evidence="2" id="KW-0732">Signal</keyword>
<dbReference type="RefSeq" id="WP_323439589.1">
    <property type="nucleotide sequence ID" value="NZ_JAYFUH010000249.1"/>
</dbReference>
<feature type="signal peptide" evidence="2">
    <location>
        <begin position="1"/>
        <end position="18"/>
    </location>
</feature>
<organism evidence="4 5">
    <name type="scientific">Stenotrophomonas capsici</name>
    <dbReference type="NCBI Taxonomy" id="3110230"/>
    <lineage>
        <taxon>Bacteria</taxon>
        <taxon>Pseudomonadati</taxon>
        <taxon>Pseudomonadota</taxon>
        <taxon>Gammaproteobacteria</taxon>
        <taxon>Lysobacterales</taxon>
        <taxon>Lysobacteraceae</taxon>
        <taxon>Stenotrophomonas</taxon>
    </lineage>
</organism>
<evidence type="ECO:0000313" key="4">
    <source>
        <dbReference type="EMBL" id="MEA5669355.1"/>
    </source>
</evidence>
<dbReference type="GO" id="GO:0016787">
    <property type="term" value="F:hydrolase activity"/>
    <property type="evidence" value="ECO:0007669"/>
    <property type="project" value="UniProtKB-KW"/>
</dbReference>
<protein>
    <submittedName>
        <fullName evidence="4">CocE/NonD family hydrolase</fullName>
    </submittedName>
</protein>
<sequence>MRSLLTLLLMLFAASAYAANDDIVLPAGWEQRLDTTVPALARQALARYDAPDAQQRLGTVFRLQLAAGRYADAITSIQALRRLRNDPSNQPPLFLQYEIHARARQAQAEHRQAFAQAWPQAFAARFAELDDRSAQQAGVAFGGYLPRMRQDLDQRIEQARGKRSLPMDQVIELVRAWQIHDSYAAFQPLFATAQADDDARRYQVERDLLIATPDGARVSALLVLPRHAATPLPALLTFTVYANDDWAWDDARKMAAHGYASVVAYSRGKGRSPDAIVPFEHDGGDAAAVIDWIAAQRWSDGRVGMYGGSYSGFTQWAALKQRPAALKAIATSATTAPGIDVPMEGGVFLNFMYAWPFYTASNRSLDDASYGDSARWQRLDQQAYRGGGRYRDRPAIDGTANPVFSRWLQHPRYDAWWHAMIPQGSAFADIDIPVLATTGYFDGAQIGVLHYFRNHLQHRPNADHTLLIGPYEHFTMQTGLPPVVQGYTPDPGARIDLQAMRLAWFDHVFKGAPTPAPLAGRVNWQVMGADTWRHADTLEAMATRSQRYYLHAGANAAHRLDAAPSNGPPAIQRVDFSDRSDADWQPSPNVLNPTLDPHAGLVFRSDVLTHDLELAGPFSADLYFTLNKADADLSIGIYAQGPSGQYFDLAYALQRLSQADDRSQRHLLQPGQRSHVRIQDTRLLGSRLPAGSRIVVTVGVLKQPNLQLNLGSGKEPADETLADAGQPLVIQWHGDSHVTLPIRD</sequence>
<dbReference type="Pfam" id="PF08530">
    <property type="entry name" value="PepX_C"/>
    <property type="match status" value="1"/>
</dbReference>
<dbReference type="Gene3D" id="3.40.50.1820">
    <property type="entry name" value="alpha/beta hydrolase"/>
    <property type="match status" value="1"/>
</dbReference>
<dbReference type="InterPro" id="IPR029058">
    <property type="entry name" value="AB_hydrolase_fold"/>
</dbReference>
<accession>A0ABU5V7L8</accession>